<dbReference type="InterPro" id="IPR053206">
    <property type="entry name" value="Dimeric_xanthone_biosynth"/>
</dbReference>
<feature type="domain" description="Hemerythrin-like" evidence="1">
    <location>
        <begin position="32"/>
        <end position="158"/>
    </location>
</feature>
<protein>
    <recommendedName>
        <fullName evidence="1">Hemerythrin-like domain-containing protein</fullName>
    </recommendedName>
</protein>
<dbReference type="EMBL" id="ML987192">
    <property type="protein sequence ID" value="KAF2252461.1"/>
    <property type="molecule type" value="Genomic_DNA"/>
</dbReference>
<dbReference type="AlphaFoldDB" id="A0A6A6IPS0"/>
<dbReference type="PANTHER" id="PTHR38048:SF2">
    <property type="entry name" value="HEMERYTHRIN-LIKE DOMAIN-CONTAINING PROTEIN"/>
    <property type="match status" value="1"/>
</dbReference>
<evidence type="ECO:0000259" key="1">
    <source>
        <dbReference type="Pfam" id="PF01814"/>
    </source>
</evidence>
<dbReference type="GeneID" id="54578137"/>
<keyword evidence="3" id="KW-1185">Reference proteome</keyword>
<dbReference type="RefSeq" id="XP_033687465.1">
    <property type="nucleotide sequence ID" value="XM_033824807.1"/>
</dbReference>
<organism evidence="2 3">
    <name type="scientific">Trematosphaeria pertusa</name>
    <dbReference type="NCBI Taxonomy" id="390896"/>
    <lineage>
        <taxon>Eukaryota</taxon>
        <taxon>Fungi</taxon>
        <taxon>Dikarya</taxon>
        <taxon>Ascomycota</taxon>
        <taxon>Pezizomycotina</taxon>
        <taxon>Dothideomycetes</taxon>
        <taxon>Pleosporomycetidae</taxon>
        <taxon>Pleosporales</taxon>
        <taxon>Massarineae</taxon>
        <taxon>Trematosphaeriaceae</taxon>
        <taxon>Trematosphaeria</taxon>
    </lineage>
</organism>
<dbReference type="PANTHER" id="PTHR38048">
    <property type="entry name" value="EXPRESSED PROTEIN"/>
    <property type="match status" value="1"/>
</dbReference>
<sequence length="254" mass="28792">MPPSSKWADGPWSLLQTPSATKDVTHHSAHHIANEMASAHNAMIRGLNAIYLQAPNIPTTSPQTVADFLFFVATWSGWIMHHHVMEETMLFPGFEEVPGVKKGVMEANVEQHHAFLEGLEGLNTYARTTKPEDYDGKGVRATLEIFGDALRTHLADEIGTLWALDCVASEHAKKLQDVYDKCEAEAMKQSKFEVPPMVMGLCDRTYEGRDWPTMPAIADYVINYVFAWRHRGAWRFLPSDHFRRPRKLPFVEES</sequence>
<gene>
    <name evidence="2" type="ORF">BU26DRAFT_452737</name>
</gene>
<dbReference type="InterPro" id="IPR012312">
    <property type="entry name" value="Hemerythrin-like"/>
</dbReference>
<name>A0A6A6IPS0_9PLEO</name>
<dbReference type="OrthoDB" id="58416at2759"/>
<dbReference type="Proteomes" id="UP000800094">
    <property type="component" value="Unassembled WGS sequence"/>
</dbReference>
<proteinExistence type="predicted"/>
<evidence type="ECO:0000313" key="2">
    <source>
        <dbReference type="EMBL" id="KAF2252461.1"/>
    </source>
</evidence>
<accession>A0A6A6IPS0</accession>
<evidence type="ECO:0000313" key="3">
    <source>
        <dbReference type="Proteomes" id="UP000800094"/>
    </source>
</evidence>
<dbReference type="Pfam" id="PF01814">
    <property type="entry name" value="Hemerythrin"/>
    <property type="match status" value="1"/>
</dbReference>
<dbReference type="Gene3D" id="1.20.120.520">
    <property type="entry name" value="nmb1532 protein domain like"/>
    <property type="match status" value="1"/>
</dbReference>
<reference evidence="2" key="1">
    <citation type="journal article" date="2020" name="Stud. Mycol.">
        <title>101 Dothideomycetes genomes: a test case for predicting lifestyles and emergence of pathogens.</title>
        <authorList>
            <person name="Haridas S."/>
            <person name="Albert R."/>
            <person name="Binder M."/>
            <person name="Bloem J."/>
            <person name="Labutti K."/>
            <person name="Salamov A."/>
            <person name="Andreopoulos B."/>
            <person name="Baker S."/>
            <person name="Barry K."/>
            <person name="Bills G."/>
            <person name="Bluhm B."/>
            <person name="Cannon C."/>
            <person name="Castanera R."/>
            <person name="Culley D."/>
            <person name="Daum C."/>
            <person name="Ezra D."/>
            <person name="Gonzalez J."/>
            <person name="Henrissat B."/>
            <person name="Kuo A."/>
            <person name="Liang C."/>
            <person name="Lipzen A."/>
            <person name="Lutzoni F."/>
            <person name="Magnuson J."/>
            <person name="Mondo S."/>
            <person name="Nolan M."/>
            <person name="Ohm R."/>
            <person name="Pangilinan J."/>
            <person name="Park H.-J."/>
            <person name="Ramirez L."/>
            <person name="Alfaro M."/>
            <person name="Sun H."/>
            <person name="Tritt A."/>
            <person name="Yoshinaga Y."/>
            <person name="Zwiers L.-H."/>
            <person name="Turgeon B."/>
            <person name="Goodwin S."/>
            <person name="Spatafora J."/>
            <person name="Crous P."/>
            <person name="Grigoriev I."/>
        </authorList>
    </citation>
    <scope>NUCLEOTIDE SEQUENCE</scope>
    <source>
        <strain evidence="2">CBS 122368</strain>
    </source>
</reference>